<dbReference type="InterPro" id="IPR036388">
    <property type="entry name" value="WH-like_DNA-bd_sf"/>
</dbReference>
<dbReference type="AlphaFoldDB" id="A0ABD5LPJ2"/>
<reference evidence="2 3" key="1">
    <citation type="submission" date="2024-06" db="EMBL/GenBank/DDBJ databases">
        <title>Genome sequencing of Agrobacterium spp. from tobacco in Serbia.</title>
        <authorList>
            <person name="Ilicic R.J."/>
            <person name="Studholme D.J."/>
            <person name="Jelusic A."/>
            <person name="Barac G."/>
            <person name="Bagi F."/>
            <person name="Popovic Milovanovic T."/>
        </authorList>
    </citation>
    <scope>NUCLEOTIDE SEQUENCE [LARGE SCALE GENOMIC DNA]</scope>
    <source>
        <strain evidence="2 3">DA1</strain>
    </source>
</reference>
<protein>
    <submittedName>
        <fullName evidence="2">Helix-turn-helix domain-containing protein</fullName>
    </submittedName>
</protein>
<evidence type="ECO:0000313" key="2">
    <source>
        <dbReference type="EMBL" id="MES4992380.1"/>
    </source>
</evidence>
<comment type="caution">
    <text evidence="2">The sequence shown here is derived from an EMBL/GenBank/DDBJ whole genome shotgun (WGS) entry which is preliminary data.</text>
</comment>
<organism evidence="2 3">
    <name type="scientific">Agrobacterium radiobacter</name>
    <dbReference type="NCBI Taxonomy" id="362"/>
    <lineage>
        <taxon>Bacteria</taxon>
        <taxon>Pseudomonadati</taxon>
        <taxon>Pseudomonadota</taxon>
        <taxon>Alphaproteobacteria</taxon>
        <taxon>Hyphomicrobiales</taxon>
        <taxon>Rhizobiaceae</taxon>
        <taxon>Rhizobium/Agrobacterium group</taxon>
        <taxon>Agrobacterium</taxon>
        <taxon>Agrobacterium tumefaciens complex</taxon>
    </lineage>
</organism>
<dbReference type="InterPro" id="IPR036390">
    <property type="entry name" value="WH_DNA-bd_sf"/>
</dbReference>
<proteinExistence type="predicted"/>
<dbReference type="Gene3D" id="1.10.10.10">
    <property type="entry name" value="Winged helix-like DNA-binding domain superfamily/Winged helix DNA-binding domain"/>
    <property type="match status" value="1"/>
</dbReference>
<dbReference type="EMBL" id="JBETME010000008">
    <property type="protein sequence ID" value="MES4992380.1"/>
    <property type="molecule type" value="Genomic_DNA"/>
</dbReference>
<dbReference type="InterPro" id="IPR005471">
    <property type="entry name" value="Tscrpt_reg_IclR_N"/>
</dbReference>
<evidence type="ECO:0000259" key="1">
    <source>
        <dbReference type="Pfam" id="PF09339"/>
    </source>
</evidence>
<gene>
    <name evidence="2" type="ORF">ABVB70_18750</name>
</gene>
<sequence length="102" mass="11362">MQLIMDLALNQILFDSFGDETPGARLRQFGLMAVLLDLKSRNEPLTVTRIVEITGMTRGAAQEILEALEARGLVTSTWVKNAKGRGKAREYGLRDNIRLSTE</sequence>
<dbReference type="SUPFAM" id="SSF46785">
    <property type="entry name" value="Winged helix' DNA-binding domain"/>
    <property type="match status" value="1"/>
</dbReference>
<accession>A0ABD5LPJ2</accession>
<dbReference type="Pfam" id="PF09339">
    <property type="entry name" value="HTH_IclR"/>
    <property type="match status" value="1"/>
</dbReference>
<dbReference type="RefSeq" id="WP_353574341.1">
    <property type="nucleotide sequence ID" value="NZ_JBETME010000008.1"/>
</dbReference>
<dbReference type="Proteomes" id="UP001438189">
    <property type="component" value="Unassembled WGS sequence"/>
</dbReference>
<evidence type="ECO:0000313" key="3">
    <source>
        <dbReference type="Proteomes" id="UP001438189"/>
    </source>
</evidence>
<feature type="domain" description="HTH iclR-type" evidence="1">
    <location>
        <begin position="33"/>
        <end position="75"/>
    </location>
</feature>
<name>A0ABD5LPJ2_AGRRD</name>